<evidence type="ECO:0000313" key="11">
    <source>
        <dbReference type="EMBL" id="RIV85070.1"/>
    </source>
</evidence>
<keyword evidence="5 9" id="KW-0812">Transmembrane</keyword>
<comment type="subunit">
    <text evidence="9">The complex comprises the extracytoplasmic solute receptor protein and the two transmembrane proteins.</text>
</comment>
<dbReference type="PANTHER" id="PTHR35011:SF2">
    <property type="entry name" value="2,3-DIKETO-L-GULONATE TRAP TRANSPORTER SMALL PERMEASE PROTEIN YIAM"/>
    <property type="match status" value="1"/>
</dbReference>
<accession>A0A418NQP0</accession>
<dbReference type="Pfam" id="PF04290">
    <property type="entry name" value="DctQ"/>
    <property type="match status" value="1"/>
</dbReference>
<feature type="transmembrane region" description="Helical" evidence="9">
    <location>
        <begin position="18"/>
        <end position="41"/>
    </location>
</feature>
<keyword evidence="7 9" id="KW-0472">Membrane</keyword>
<dbReference type="AlphaFoldDB" id="A0A418NQP0"/>
<dbReference type="Proteomes" id="UP000286576">
    <property type="component" value="Unassembled WGS sequence"/>
</dbReference>
<evidence type="ECO:0000259" key="10">
    <source>
        <dbReference type="Pfam" id="PF04290"/>
    </source>
</evidence>
<reference evidence="11 12" key="1">
    <citation type="submission" date="2018-08" db="EMBL/GenBank/DDBJ databases">
        <title>Erythrobacter zhengii sp.nov., a bacterium isolated from deep-sea sediment.</title>
        <authorList>
            <person name="Fang C."/>
            <person name="Wu Y.-H."/>
            <person name="Sun C."/>
            <person name="Wang H."/>
            <person name="Cheng H."/>
            <person name="Meng F.-X."/>
            <person name="Wang C.-S."/>
            <person name="Xu X.-W."/>
        </authorList>
    </citation>
    <scope>NUCLEOTIDE SEQUENCE [LARGE SCALE GENOMIC DNA]</scope>
    <source>
        <strain evidence="11 12">V18</strain>
    </source>
</reference>
<evidence type="ECO:0000313" key="12">
    <source>
        <dbReference type="Proteomes" id="UP000286576"/>
    </source>
</evidence>
<dbReference type="OrthoDB" id="7843639at2"/>
<dbReference type="InterPro" id="IPR055348">
    <property type="entry name" value="DctQ"/>
</dbReference>
<keyword evidence="12" id="KW-1185">Reference proteome</keyword>
<feature type="transmembrane region" description="Helical" evidence="9">
    <location>
        <begin position="92"/>
        <end position="114"/>
    </location>
</feature>
<feature type="transmembrane region" description="Helical" evidence="9">
    <location>
        <begin position="153"/>
        <end position="172"/>
    </location>
</feature>
<evidence type="ECO:0000256" key="3">
    <source>
        <dbReference type="ARBA" id="ARBA00022475"/>
    </source>
</evidence>
<dbReference type="GO" id="GO:0022857">
    <property type="term" value="F:transmembrane transporter activity"/>
    <property type="evidence" value="ECO:0007669"/>
    <property type="project" value="UniProtKB-UniRule"/>
</dbReference>
<evidence type="ECO:0000256" key="4">
    <source>
        <dbReference type="ARBA" id="ARBA00022519"/>
    </source>
</evidence>
<dbReference type="GO" id="GO:0015740">
    <property type="term" value="P:C4-dicarboxylate transport"/>
    <property type="evidence" value="ECO:0007669"/>
    <property type="project" value="TreeGrafter"/>
</dbReference>
<evidence type="ECO:0000256" key="5">
    <source>
        <dbReference type="ARBA" id="ARBA00022692"/>
    </source>
</evidence>
<organism evidence="11 12">
    <name type="scientific">Aurantiacibacter zhengii</name>
    <dbReference type="NCBI Taxonomy" id="2307003"/>
    <lineage>
        <taxon>Bacteria</taxon>
        <taxon>Pseudomonadati</taxon>
        <taxon>Pseudomonadota</taxon>
        <taxon>Alphaproteobacteria</taxon>
        <taxon>Sphingomonadales</taxon>
        <taxon>Erythrobacteraceae</taxon>
        <taxon>Aurantiacibacter</taxon>
    </lineage>
</organism>
<dbReference type="InterPro" id="IPR007387">
    <property type="entry name" value="TRAP_DctQ"/>
</dbReference>
<evidence type="ECO:0000256" key="9">
    <source>
        <dbReference type="RuleBase" id="RU369079"/>
    </source>
</evidence>
<proteinExistence type="inferred from homology"/>
<evidence type="ECO:0000256" key="6">
    <source>
        <dbReference type="ARBA" id="ARBA00022989"/>
    </source>
</evidence>
<protein>
    <recommendedName>
        <fullName evidence="9">TRAP transporter small permease protein</fullName>
    </recommendedName>
</protein>
<evidence type="ECO:0000256" key="7">
    <source>
        <dbReference type="ARBA" id="ARBA00023136"/>
    </source>
</evidence>
<keyword evidence="3" id="KW-1003">Cell membrane</keyword>
<dbReference type="PANTHER" id="PTHR35011">
    <property type="entry name" value="2,3-DIKETO-L-GULONATE TRAP TRANSPORTER SMALL PERMEASE PROTEIN YIAM"/>
    <property type="match status" value="1"/>
</dbReference>
<feature type="transmembrane region" description="Helical" evidence="9">
    <location>
        <begin position="53"/>
        <end position="80"/>
    </location>
</feature>
<comment type="subcellular location">
    <subcellularLocation>
        <location evidence="1 9">Cell inner membrane</location>
        <topology evidence="1 9">Multi-pass membrane protein</topology>
    </subcellularLocation>
</comment>
<keyword evidence="4 9" id="KW-0997">Cell inner membrane</keyword>
<comment type="function">
    <text evidence="9">Part of the tripartite ATP-independent periplasmic (TRAP) transport system.</text>
</comment>
<gene>
    <name evidence="11" type="ORF">D2V07_12320</name>
</gene>
<dbReference type="EMBL" id="QXFL01000005">
    <property type="protein sequence ID" value="RIV85070.1"/>
    <property type="molecule type" value="Genomic_DNA"/>
</dbReference>
<keyword evidence="6 9" id="KW-1133">Transmembrane helix</keyword>
<evidence type="ECO:0000256" key="2">
    <source>
        <dbReference type="ARBA" id="ARBA00022448"/>
    </source>
</evidence>
<feature type="domain" description="Tripartite ATP-independent periplasmic transporters DctQ component" evidence="10">
    <location>
        <begin position="27"/>
        <end position="179"/>
    </location>
</feature>
<keyword evidence="2 9" id="KW-0813">Transport</keyword>
<comment type="caution">
    <text evidence="11">The sequence shown here is derived from an EMBL/GenBank/DDBJ whole genome shotgun (WGS) entry which is preliminary data.</text>
</comment>
<evidence type="ECO:0000256" key="8">
    <source>
        <dbReference type="ARBA" id="ARBA00038436"/>
    </source>
</evidence>
<dbReference type="GO" id="GO:0005886">
    <property type="term" value="C:plasma membrane"/>
    <property type="evidence" value="ECO:0007669"/>
    <property type="project" value="UniProtKB-SubCell"/>
</dbReference>
<evidence type="ECO:0000256" key="1">
    <source>
        <dbReference type="ARBA" id="ARBA00004429"/>
    </source>
</evidence>
<name>A0A418NQP0_9SPHN</name>
<comment type="similarity">
    <text evidence="8 9">Belongs to the TRAP transporter small permease family.</text>
</comment>
<sequence length="215" mass="23816">MFYEMGESPSLIGRIERLFIAVVLGLMTMITFANVIARYVFNSNVLWAVEATVYLFAWLVLIGAAHCVAITAHLGVDAAVNLLGNTGKRIAALFAVAACLAYTILLLIGSWNYWYPFVTDLSFLTTEDVPMMPGFGWLAFMNGGEPYEKLPRFIPYFVLPLSMVLLTIRWTISAIEILQGKRTSVIASHEVVEELEDRDAHVEDTAVSAKETTNG</sequence>